<proteinExistence type="predicted"/>
<organism evidence="2 3">
    <name type="scientific">Cylindrodendrum hubeiense</name>
    <dbReference type="NCBI Taxonomy" id="595255"/>
    <lineage>
        <taxon>Eukaryota</taxon>
        <taxon>Fungi</taxon>
        <taxon>Dikarya</taxon>
        <taxon>Ascomycota</taxon>
        <taxon>Pezizomycotina</taxon>
        <taxon>Sordariomycetes</taxon>
        <taxon>Hypocreomycetidae</taxon>
        <taxon>Hypocreales</taxon>
        <taxon>Nectriaceae</taxon>
        <taxon>Cylindrodendrum</taxon>
    </lineage>
</organism>
<feature type="compositionally biased region" description="Low complexity" evidence="1">
    <location>
        <begin position="27"/>
        <end position="46"/>
    </location>
</feature>
<evidence type="ECO:0008006" key="4">
    <source>
        <dbReference type="Google" id="ProtNLM"/>
    </source>
</evidence>
<dbReference type="Proteomes" id="UP000722485">
    <property type="component" value="Unassembled WGS sequence"/>
</dbReference>
<feature type="region of interest" description="Disordered" evidence="1">
    <location>
        <begin position="1"/>
        <end position="46"/>
    </location>
</feature>
<evidence type="ECO:0000256" key="1">
    <source>
        <dbReference type="SAM" id="MobiDB-lite"/>
    </source>
</evidence>
<comment type="caution">
    <text evidence="2">The sequence shown here is derived from an EMBL/GenBank/DDBJ whole genome shotgun (WGS) entry which is preliminary data.</text>
</comment>
<dbReference type="EMBL" id="JAANBB010000286">
    <property type="protein sequence ID" value="KAF7544774.1"/>
    <property type="molecule type" value="Genomic_DNA"/>
</dbReference>
<evidence type="ECO:0000313" key="3">
    <source>
        <dbReference type="Proteomes" id="UP000722485"/>
    </source>
</evidence>
<reference evidence="2" key="1">
    <citation type="submission" date="2020-03" db="EMBL/GenBank/DDBJ databases">
        <title>Draft Genome Sequence of Cylindrodendrum hubeiense.</title>
        <authorList>
            <person name="Buettner E."/>
            <person name="Kellner H."/>
        </authorList>
    </citation>
    <scope>NUCLEOTIDE SEQUENCE</scope>
    <source>
        <strain evidence="2">IHI 201604</strain>
    </source>
</reference>
<name>A0A9P5H431_9HYPO</name>
<dbReference type="AlphaFoldDB" id="A0A9P5H431"/>
<keyword evidence="3" id="KW-1185">Reference proteome</keyword>
<gene>
    <name evidence="2" type="ORF">G7Z17_g9688</name>
</gene>
<protein>
    <recommendedName>
        <fullName evidence="4">Calcium channel subunit cch1</fullName>
    </recommendedName>
</protein>
<evidence type="ECO:0000313" key="2">
    <source>
        <dbReference type="EMBL" id="KAF7544774.1"/>
    </source>
</evidence>
<accession>A0A9P5H431</accession>
<sequence>MFNARFETVSGRFSPSKLRNSFRRSSSRSSARDSYSSSTSVSSSASTINSIILRQPSLVGMEEERRKFGSELNVLEPRPIVYWGSVEERMGSLHF</sequence>
<dbReference type="OrthoDB" id="5206390at2759"/>